<dbReference type="EMBL" id="BMNH01000025">
    <property type="protein sequence ID" value="GGO78571.1"/>
    <property type="molecule type" value="Genomic_DNA"/>
</dbReference>
<gene>
    <name evidence="1" type="ORF">GCM10012289_60860</name>
</gene>
<dbReference type="Proteomes" id="UP000646523">
    <property type="component" value="Unassembled WGS sequence"/>
</dbReference>
<organism evidence="1 2">
    <name type="scientific">Nonomuraea cavernae</name>
    <dbReference type="NCBI Taxonomy" id="2045107"/>
    <lineage>
        <taxon>Bacteria</taxon>
        <taxon>Bacillati</taxon>
        <taxon>Actinomycetota</taxon>
        <taxon>Actinomycetes</taxon>
        <taxon>Streptosporangiales</taxon>
        <taxon>Streptosporangiaceae</taxon>
        <taxon>Nonomuraea</taxon>
    </lineage>
</organism>
<accession>A0A917Z8Z6</accession>
<dbReference type="RefSeq" id="WP_189127632.1">
    <property type="nucleotide sequence ID" value="NZ_BMNH01000025.1"/>
</dbReference>
<dbReference type="AlphaFoldDB" id="A0A917Z8Z6"/>
<reference evidence="1" key="1">
    <citation type="journal article" date="2014" name="Int. J. Syst. Evol. Microbiol.">
        <title>Complete genome sequence of Corynebacterium casei LMG S-19264T (=DSM 44701T), isolated from a smear-ripened cheese.</title>
        <authorList>
            <consortium name="US DOE Joint Genome Institute (JGI-PGF)"/>
            <person name="Walter F."/>
            <person name="Albersmeier A."/>
            <person name="Kalinowski J."/>
            <person name="Ruckert C."/>
        </authorList>
    </citation>
    <scope>NUCLEOTIDE SEQUENCE</scope>
    <source>
        <strain evidence="1">CGMCC 4.7368</strain>
    </source>
</reference>
<protein>
    <submittedName>
        <fullName evidence="1">Uncharacterized protein</fullName>
    </submittedName>
</protein>
<proteinExistence type="predicted"/>
<reference evidence="1" key="2">
    <citation type="submission" date="2020-09" db="EMBL/GenBank/DDBJ databases">
        <authorList>
            <person name="Sun Q."/>
            <person name="Zhou Y."/>
        </authorList>
    </citation>
    <scope>NUCLEOTIDE SEQUENCE</scope>
    <source>
        <strain evidence="1">CGMCC 4.7368</strain>
    </source>
</reference>
<keyword evidence="2" id="KW-1185">Reference proteome</keyword>
<evidence type="ECO:0000313" key="2">
    <source>
        <dbReference type="Proteomes" id="UP000646523"/>
    </source>
</evidence>
<sequence>MSAGGERLRDLVERELRALDVGRLWVVLSAVRGNPVLVGAMDLALARVRDEVFGQTARDGGSVTMAGR</sequence>
<evidence type="ECO:0000313" key="1">
    <source>
        <dbReference type="EMBL" id="GGO78571.1"/>
    </source>
</evidence>
<name>A0A917Z8Z6_9ACTN</name>
<comment type="caution">
    <text evidence="1">The sequence shown here is derived from an EMBL/GenBank/DDBJ whole genome shotgun (WGS) entry which is preliminary data.</text>
</comment>